<dbReference type="EMBL" id="JBHUKQ010000014">
    <property type="protein sequence ID" value="MFD2484137.1"/>
    <property type="molecule type" value="Genomic_DNA"/>
</dbReference>
<comment type="caution">
    <text evidence="1">The sequence shown here is derived from an EMBL/GenBank/DDBJ whole genome shotgun (WGS) entry which is preliminary data.</text>
</comment>
<gene>
    <name evidence="1" type="ORF">ACFSUT_27930</name>
</gene>
<proteinExistence type="predicted"/>
<accession>A0ABW5I4L4</accession>
<evidence type="ECO:0000313" key="2">
    <source>
        <dbReference type="Proteomes" id="UP001597542"/>
    </source>
</evidence>
<dbReference type="Proteomes" id="UP001597542">
    <property type="component" value="Unassembled WGS sequence"/>
</dbReference>
<sequence>MTPDRHCVQVDGLTGRRYDTDQRGRLDMAPRDAKALLADGGFLPSLAGVTARSTGYRCGACGFGALFTTCGRCGGTCSKET</sequence>
<dbReference type="RefSeq" id="WP_344283245.1">
    <property type="nucleotide sequence ID" value="NZ_BAAAHV010000022.1"/>
</dbReference>
<protein>
    <submittedName>
        <fullName evidence="1">Uncharacterized protein</fullName>
    </submittedName>
</protein>
<organism evidence="1 2">
    <name type="scientific">Amycolatopsis albidoflavus</name>
    <dbReference type="NCBI Taxonomy" id="102226"/>
    <lineage>
        <taxon>Bacteria</taxon>
        <taxon>Bacillati</taxon>
        <taxon>Actinomycetota</taxon>
        <taxon>Actinomycetes</taxon>
        <taxon>Pseudonocardiales</taxon>
        <taxon>Pseudonocardiaceae</taxon>
        <taxon>Amycolatopsis</taxon>
    </lineage>
</organism>
<reference evidence="2" key="1">
    <citation type="journal article" date="2019" name="Int. J. Syst. Evol. Microbiol.">
        <title>The Global Catalogue of Microorganisms (GCM) 10K type strain sequencing project: providing services to taxonomists for standard genome sequencing and annotation.</title>
        <authorList>
            <consortium name="The Broad Institute Genomics Platform"/>
            <consortium name="The Broad Institute Genome Sequencing Center for Infectious Disease"/>
            <person name="Wu L."/>
            <person name="Ma J."/>
        </authorList>
    </citation>
    <scope>NUCLEOTIDE SEQUENCE [LARGE SCALE GENOMIC DNA]</scope>
    <source>
        <strain evidence="2">CGMCC 4.7638</strain>
    </source>
</reference>
<keyword evidence="2" id="KW-1185">Reference proteome</keyword>
<evidence type="ECO:0000313" key="1">
    <source>
        <dbReference type="EMBL" id="MFD2484137.1"/>
    </source>
</evidence>
<name>A0ABW5I4L4_9PSEU</name>